<protein>
    <submittedName>
        <fullName evidence="4">Efflux transporter outer membrane subunit</fullName>
    </submittedName>
</protein>
<proteinExistence type="inferred from homology"/>
<dbReference type="PANTHER" id="PTHR30203">
    <property type="entry name" value="OUTER MEMBRANE CATION EFFLUX PROTEIN"/>
    <property type="match status" value="1"/>
</dbReference>
<dbReference type="SUPFAM" id="SSF56954">
    <property type="entry name" value="Outer membrane efflux proteins (OEP)"/>
    <property type="match status" value="1"/>
</dbReference>
<comment type="similarity">
    <text evidence="1 2">Belongs to the outer membrane factor (OMF) (TC 1.B.17) family.</text>
</comment>
<dbReference type="Gene3D" id="2.20.200.10">
    <property type="entry name" value="Outer membrane efflux proteins (OEP)"/>
    <property type="match status" value="1"/>
</dbReference>
<sequence>MRCKFLILTVLILPIILSCTAFKPKIAKVETVLDNTSGAMPADFIDNETLWWNIFDSPEISVFMDKAFGNNFDIKAAYYRIKQAQASYRKSYSNYYPSADLTMERSYNEQKKENFNVVTTDTWSLGLNVSYEADIWGQTRAEAESAALQIEINRYNLTGSALILSTDIAKTWIDIIANKIKLNTLTEQLRLNRDIYSILEERYYNSMAALIDLYQQESVIANIQSQIDDTISEIKQLKQSLNVLTGTHPGAKISIDTKKLPVIRPIPEDGLPVSMLRNRPDLKASWLNVQSAAWNVSSAKADRLPSLKLTGSYNYSDERLSNIFDNWALNLAGSLIAPIIDGGFRKAEVERTKAVLQEAVMTYKQDALNAVKEAETALLNENKYVKRIKNTEERLTIAKKSLIEAERRYYSGISDYTTVLNERLNIIELKSSLTEFRSARIKSRIDLYKAAGGKIPELNEILKEAENGRTAKK</sequence>
<dbReference type="PANTHER" id="PTHR30203:SF30">
    <property type="entry name" value="OUTER MEMBRANE PROTEIN-RELATED"/>
    <property type="match status" value="1"/>
</dbReference>
<dbReference type="Pfam" id="PF02321">
    <property type="entry name" value="OEP"/>
    <property type="match status" value="2"/>
</dbReference>
<dbReference type="PROSITE" id="PS51257">
    <property type="entry name" value="PROKAR_LIPOPROTEIN"/>
    <property type="match status" value="1"/>
</dbReference>
<dbReference type="Gene3D" id="1.20.1600.10">
    <property type="entry name" value="Outer membrane efflux proteins (OEP)"/>
    <property type="match status" value="1"/>
</dbReference>
<evidence type="ECO:0000313" key="4">
    <source>
        <dbReference type="EMBL" id="TYB33072.1"/>
    </source>
</evidence>
<keyword evidence="2" id="KW-1134">Transmembrane beta strand</keyword>
<gene>
    <name evidence="4" type="ORF">FXF49_08240</name>
</gene>
<dbReference type="GO" id="GO:0015562">
    <property type="term" value="F:efflux transmembrane transporter activity"/>
    <property type="evidence" value="ECO:0007669"/>
    <property type="project" value="InterPro"/>
</dbReference>
<keyword evidence="3" id="KW-0175">Coiled coil</keyword>
<accession>A0A5D0MKZ7</accession>
<organism evidence="4 5">
    <name type="scientific">Flexistipes sinusarabici</name>
    <dbReference type="NCBI Taxonomy" id="2352"/>
    <lineage>
        <taxon>Bacteria</taxon>
        <taxon>Pseudomonadati</taxon>
        <taxon>Deferribacterota</taxon>
        <taxon>Deferribacteres</taxon>
        <taxon>Deferribacterales</taxon>
        <taxon>Flexistipitaceae</taxon>
        <taxon>Flexistipes</taxon>
    </lineage>
</organism>
<evidence type="ECO:0000313" key="5">
    <source>
        <dbReference type="Proteomes" id="UP000323337"/>
    </source>
</evidence>
<dbReference type="EMBL" id="VSIV01000208">
    <property type="protein sequence ID" value="TYB33072.1"/>
    <property type="molecule type" value="Genomic_DNA"/>
</dbReference>
<evidence type="ECO:0000256" key="3">
    <source>
        <dbReference type="SAM" id="Coils"/>
    </source>
</evidence>
<feature type="coiled-coil region" evidence="3">
    <location>
        <begin position="346"/>
        <end position="408"/>
    </location>
</feature>
<comment type="caution">
    <text evidence="4">The sequence shown here is derived from an EMBL/GenBank/DDBJ whole genome shotgun (WGS) entry which is preliminary data.</text>
</comment>
<dbReference type="Proteomes" id="UP000323337">
    <property type="component" value="Unassembled WGS sequence"/>
</dbReference>
<evidence type="ECO:0000256" key="1">
    <source>
        <dbReference type="ARBA" id="ARBA00007613"/>
    </source>
</evidence>
<reference evidence="4 5" key="1">
    <citation type="submission" date="2019-08" db="EMBL/GenBank/DDBJ databases">
        <title>Genomic characterization of a novel candidate phylum (ARYD3) from a high temperature, high salinity tertiary oil reservoir in north central Oklahoma, USA.</title>
        <authorList>
            <person name="Youssef N.H."/>
            <person name="Yadav A."/>
            <person name="Elshahed M.S."/>
        </authorList>
    </citation>
    <scope>NUCLEOTIDE SEQUENCE [LARGE SCALE GENOMIC DNA]</scope>
    <source>
        <strain evidence="4">ARYD1</strain>
    </source>
</reference>
<name>A0A5D0MKZ7_FLESI</name>
<keyword evidence="2" id="KW-0472">Membrane</keyword>
<dbReference type="NCBIfam" id="TIGR01845">
    <property type="entry name" value="outer_NodT"/>
    <property type="match status" value="1"/>
</dbReference>
<dbReference type="InterPro" id="IPR003423">
    <property type="entry name" value="OMP_efflux"/>
</dbReference>
<keyword evidence="2" id="KW-0564">Palmitate</keyword>
<keyword evidence="2" id="KW-0449">Lipoprotein</keyword>
<evidence type="ECO:0000256" key="2">
    <source>
        <dbReference type="RuleBase" id="RU362097"/>
    </source>
</evidence>
<dbReference type="GO" id="GO:0005886">
    <property type="term" value="C:plasma membrane"/>
    <property type="evidence" value="ECO:0007669"/>
    <property type="project" value="UniProtKB-SubCell"/>
</dbReference>
<comment type="subcellular location">
    <subcellularLocation>
        <location evidence="2">Cell membrane</location>
        <topology evidence="2">Lipid-anchor</topology>
    </subcellularLocation>
</comment>
<dbReference type="AlphaFoldDB" id="A0A5D0MKZ7"/>
<keyword evidence="2" id="KW-0812">Transmembrane</keyword>
<dbReference type="RefSeq" id="WP_303701418.1">
    <property type="nucleotide sequence ID" value="NZ_VSIV01000208.1"/>
</dbReference>
<dbReference type="InterPro" id="IPR010131">
    <property type="entry name" value="MdtP/NodT-like"/>
</dbReference>